<comment type="caution">
    <text evidence="3">The sequence shown here is derived from an EMBL/GenBank/DDBJ whole genome shotgun (WGS) entry which is preliminary data.</text>
</comment>
<dbReference type="PANTHER" id="PTHR11328">
    <property type="entry name" value="MAJOR FACILITATOR SUPERFAMILY DOMAIN-CONTAINING PROTEIN"/>
    <property type="match status" value="1"/>
</dbReference>
<feature type="transmembrane region" description="Helical" evidence="2">
    <location>
        <begin position="85"/>
        <end position="103"/>
    </location>
</feature>
<keyword evidence="2" id="KW-1133">Transmembrane helix</keyword>
<feature type="transmembrane region" description="Helical" evidence="2">
    <location>
        <begin position="358"/>
        <end position="381"/>
    </location>
</feature>
<accession>A0AAE3QEZ8</accession>
<evidence type="ECO:0000313" key="4">
    <source>
        <dbReference type="Proteomes" id="UP001161580"/>
    </source>
</evidence>
<proteinExistence type="inferred from homology"/>
<feature type="transmembrane region" description="Helical" evidence="2">
    <location>
        <begin position="318"/>
        <end position="337"/>
    </location>
</feature>
<feature type="transmembrane region" description="Helical" evidence="2">
    <location>
        <begin position="180"/>
        <end position="207"/>
    </location>
</feature>
<dbReference type="InterPro" id="IPR036259">
    <property type="entry name" value="MFS_trans_sf"/>
</dbReference>
<name>A0AAE3QEZ8_9HYPH</name>
<dbReference type="Pfam" id="PF13347">
    <property type="entry name" value="MFS_2"/>
    <property type="match status" value="1"/>
</dbReference>
<dbReference type="PANTHER" id="PTHR11328:SF24">
    <property type="entry name" value="MAJOR FACILITATOR SUPERFAMILY (MFS) PROFILE DOMAIN-CONTAINING PROTEIN"/>
    <property type="match status" value="1"/>
</dbReference>
<dbReference type="AlphaFoldDB" id="A0AAE3QEZ8"/>
<protein>
    <submittedName>
        <fullName evidence="3">MFS transporter</fullName>
    </submittedName>
</protein>
<dbReference type="InterPro" id="IPR039672">
    <property type="entry name" value="MFS_2"/>
</dbReference>
<evidence type="ECO:0000313" key="3">
    <source>
        <dbReference type="EMBL" id="MDI7923890.1"/>
    </source>
</evidence>
<dbReference type="Gene3D" id="1.20.1250.20">
    <property type="entry name" value="MFS general substrate transporter like domains"/>
    <property type="match status" value="2"/>
</dbReference>
<organism evidence="3 4">
    <name type="scientific">Ferirhizobium litorale</name>
    <dbReference type="NCBI Taxonomy" id="2927786"/>
    <lineage>
        <taxon>Bacteria</taxon>
        <taxon>Pseudomonadati</taxon>
        <taxon>Pseudomonadota</taxon>
        <taxon>Alphaproteobacteria</taxon>
        <taxon>Hyphomicrobiales</taxon>
        <taxon>Rhizobiaceae</taxon>
        <taxon>Ferirhizobium</taxon>
    </lineage>
</organism>
<feature type="transmembrane region" description="Helical" evidence="2">
    <location>
        <begin position="48"/>
        <end position="73"/>
    </location>
</feature>
<feature type="transmembrane region" description="Helical" evidence="2">
    <location>
        <begin position="15"/>
        <end position="36"/>
    </location>
</feature>
<keyword evidence="2" id="KW-0812">Transmembrane</keyword>
<reference evidence="3" key="1">
    <citation type="submission" date="2022-03" db="EMBL/GenBank/DDBJ databases">
        <title>Fererhizobium litorale gen. nov., sp. nov., isolated from sandy sediments of the Sea of Japan seashore.</title>
        <authorList>
            <person name="Romanenko L."/>
            <person name="Kurilenko V."/>
            <person name="Otstavnykh N."/>
            <person name="Svetashev V."/>
            <person name="Tekutyeva L."/>
            <person name="Isaeva M."/>
            <person name="Mikhailov V."/>
        </authorList>
    </citation>
    <scope>NUCLEOTIDE SEQUENCE</scope>
    <source>
        <strain evidence="3">KMM 9576</strain>
    </source>
</reference>
<dbReference type="GO" id="GO:0005886">
    <property type="term" value="C:plasma membrane"/>
    <property type="evidence" value="ECO:0007669"/>
    <property type="project" value="TreeGrafter"/>
</dbReference>
<feature type="transmembrane region" description="Helical" evidence="2">
    <location>
        <begin position="401"/>
        <end position="424"/>
    </location>
</feature>
<feature type="transmembrane region" description="Helical" evidence="2">
    <location>
        <begin position="228"/>
        <end position="253"/>
    </location>
</feature>
<dbReference type="EMBL" id="JALDYZ010000010">
    <property type="protein sequence ID" value="MDI7923890.1"/>
    <property type="molecule type" value="Genomic_DNA"/>
</dbReference>
<feature type="transmembrane region" description="Helical" evidence="2">
    <location>
        <begin position="115"/>
        <end position="134"/>
    </location>
</feature>
<gene>
    <name evidence="3" type="ORF">MRS75_17610</name>
</gene>
<sequence>MKEARSPNLPGRTECAAYALPALPLAALALPLYVIVPTFYSDVVGLPLAAVGVVLLAIRVFDAFADPLFGWLADRFSSRLGRRRGFFLLSLPLTAASAFMLFWPPGDAGLGYLGFWGALVSVGYTWTVLPYTAWGAELSDDYKRRSVIAAWRESATLVGTLLAIGLPFAIGLQTHDGVNGLAVVAVLVAVCLPLAGMVAALAVPEPIDRSTRNLRFSESLGFIGRNDAFLRLIVAFLLNGLANAIPATLFLYFVSDRLGSPELRGPFLFLYFLSAIAGVPLATLSARRLGKHRAWCLAMVLACLVFSLAGFLDHGDLYAFGAICIVTGILLGFDLVLPPAIQADVIDNDTAASGAQRSGFYFGAWSLATKLSLAGAVGMVFPLLSMVGFEPGDAANGTSALGALAILYAWLPILPKAVAIGLMWNFPIGEVEQQELRRRIADG</sequence>
<evidence type="ECO:0000256" key="1">
    <source>
        <dbReference type="ARBA" id="ARBA00009617"/>
    </source>
</evidence>
<keyword evidence="4" id="KW-1185">Reference proteome</keyword>
<dbReference type="RefSeq" id="WP_311786961.1">
    <property type="nucleotide sequence ID" value="NZ_JALDYY010000007.1"/>
</dbReference>
<dbReference type="GO" id="GO:0015293">
    <property type="term" value="F:symporter activity"/>
    <property type="evidence" value="ECO:0007669"/>
    <property type="project" value="InterPro"/>
</dbReference>
<feature type="transmembrane region" description="Helical" evidence="2">
    <location>
        <begin position="294"/>
        <end position="312"/>
    </location>
</feature>
<comment type="similarity">
    <text evidence="1">Belongs to the sodium:galactoside symporter (TC 2.A.2) family.</text>
</comment>
<evidence type="ECO:0000256" key="2">
    <source>
        <dbReference type="SAM" id="Phobius"/>
    </source>
</evidence>
<dbReference type="GO" id="GO:0008643">
    <property type="term" value="P:carbohydrate transport"/>
    <property type="evidence" value="ECO:0007669"/>
    <property type="project" value="InterPro"/>
</dbReference>
<feature type="transmembrane region" description="Helical" evidence="2">
    <location>
        <begin position="155"/>
        <end position="174"/>
    </location>
</feature>
<keyword evidence="2" id="KW-0472">Membrane</keyword>
<dbReference type="Proteomes" id="UP001161580">
    <property type="component" value="Unassembled WGS sequence"/>
</dbReference>
<feature type="transmembrane region" description="Helical" evidence="2">
    <location>
        <begin position="265"/>
        <end position="282"/>
    </location>
</feature>
<dbReference type="SUPFAM" id="SSF103473">
    <property type="entry name" value="MFS general substrate transporter"/>
    <property type="match status" value="1"/>
</dbReference>